<name>A0A0F8YIW5_9ZZZZ</name>
<protein>
    <submittedName>
        <fullName evidence="1">Uncharacterized protein</fullName>
    </submittedName>
</protein>
<comment type="caution">
    <text evidence="1">The sequence shown here is derived from an EMBL/GenBank/DDBJ whole genome shotgun (WGS) entry which is preliminary data.</text>
</comment>
<dbReference type="EMBL" id="LAZR01056679">
    <property type="protein sequence ID" value="KKK73675.1"/>
    <property type="molecule type" value="Genomic_DNA"/>
</dbReference>
<accession>A0A0F8YIW5</accession>
<sequence>MIRYCRRALLTVLKVPDTSLADVSEFLENHDYRWGIIREANDEKQTRFWQNFEYEKKAQRGMGFDVSLDGIINRLDQFVSDDIMGNMLGQKELALDFIGLVKNNKILIVNLANIGENRINSLGTLLLTQLLLAGLQKPLDSEKIFIIFSDEFSFYHTPAFNMLKIRFEI</sequence>
<organism evidence="1">
    <name type="scientific">marine sediment metagenome</name>
    <dbReference type="NCBI Taxonomy" id="412755"/>
    <lineage>
        <taxon>unclassified sequences</taxon>
        <taxon>metagenomes</taxon>
        <taxon>ecological metagenomes</taxon>
    </lineage>
</organism>
<gene>
    <name evidence="1" type="ORF">LCGC14_2891470</name>
</gene>
<reference evidence="1" key="1">
    <citation type="journal article" date="2015" name="Nature">
        <title>Complex archaea that bridge the gap between prokaryotes and eukaryotes.</title>
        <authorList>
            <person name="Spang A."/>
            <person name="Saw J.H."/>
            <person name="Jorgensen S.L."/>
            <person name="Zaremba-Niedzwiedzka K."/>
            <person name="Martijn J."/>
            <person name="Lind A.E."/>
            <person name="van Eijk R."/>
            <person name="Schleper C."/>
            <person name="Guy L."/>
            <person name="Ettema T.J."/>
        </authorList>
    </citation>
    <scope>NUCLEOTIDE SEQUENCE</scope>
</reference>
<evidence type="ECO:0000313" key="1">
    <source>
        <dbReference type="EMBL" id="KKK73675.1"/>
    </source>
</evidence>
<dbReference type="AlphaFoldDB" id="A0A0F8YIW5"/>
<proteinExistence type="predicted"/>